<dbReference type="PANTHER" id="PTHR42923:SF43">
    <property type="entry name" value="AMINE OXIDASE"/>
    <property type="match status" value="1"/>
</dbReference>
<dbReference type="Gene3D" id="3.50.50.60">
    <property type="entry name" value="FAD/NAD(P)-binding domain"/>
    <property type="match status" value="1"/>
</dbReference>
<evidence type="ECO:0000256" key="4">
    <source>
        <dbReference type="SAM" id="MobiDB-lite"/>
    </source>
</evidence>
<feature type="compositionally biased region" description="Gly residues" evidence="4">
    <location>
        <begin position="546"/>
        <end position="557"/>
    </location>
</feature>
<dbReference type="EMBL" id="CDMY01000223">
    <property type="protein sequence ID" value="CEL94580.1"/>
    <property type="molecule type" value="Genomic_DNA"/>
</dbReference>
<proteinExistence type="inferred from homology"/>
<keyword evidence="3" id="KW-0274">FAD</keyword>
<feature type="signal peptide" evidence="5">
    <location>
        <begin position="1"/>
        <end position="16"/>
    </location>
</feature>
<evidence type="ECO:0000259" key="6">
    <source>
        <dbReference type="Pfam" id="PF01593"/>
    </source>
</evidence>
<sequence length="575" mass="63719">MLRLVCIAIWVVHAYAKPHGPSVIPPENPDDPVYLHPGHSKSVLVIGGGLAGLSAALELAERGVRVVLKEVDEYVGGRVKARRTIPRHHGDSDEPGWFNGTVSVEHGFHAWFKNYYQMKDVRDRLGVSHLYRPWPAVHYRFRHYKPEVIHSEGPYPLNLLRIVRESPNLSVLDAVRSLGSIKELAFFDYTTVFNRLDNVTFEQWAKSVSILKRFYDIIFAPSLSVTLNERGTLSAAEMLTYQQLYFLSDPHASDREVATADYGTALLNPWVDRLRSLGAQVITNASVDALDVTLDQHSGELRAAGSVDVGGGHYDGVVIAADLKAVQRILKRTVEHTQKDTAASQAILSRLSALSDRVNALPIAPPYKVIRVWLDQPLNADRPDIMETPDWSPVNLVAQYHMLEDDASEWAKRTGGAVVEFHCYTWTRPDTRDEEVWGVIRPTVVMILPEVEERSIRVVGYHVESHHNFPSFSRGTNAARPNFDTPLQQANITNLAFAGDWLRPTYPSALMERAVSTGRQAANLLLKRFGVQQVPLVVPPTNGPGLPFGAGVDGGNTKGERGGRGTGGDEALIHA</sequence>
<dbReference type="OrthoDB" id="5046242at2759"/>
<dbReference type="STRING" id="1169540.A0A0G4EGI4"/>
<feature type="region of interest" description="Disordered" evidence="4">
    <location>
        <begin position="545"/>
        <end position="575"/>
    </location>
</feature>
<dbReference type="AlphaFoldDB" id="A0A0G4EGI4"/>
<keyword evidence="2 3" id="KW-0560">Oxidoreductase</keyword>
<dbReference type="InterPro" id="IPR050464">
    <property type="entry name" value="Zeta_carotene_desat/Oxidored"/>
</dbReference>
<accession>A0A0G4EGI4</accession>
<dbReference type="InParanoid" id="A0A0G4EGI4"/>
<protein>
    <recommendedName>
        <fullName evidence="3">Amine oxidase</fullName>
        <ecNumber evidence="3">1.4.3.-</ecNumber>
    </recommendedName>
</protein>
<feature type="domain" description="Amine oxidase" evidence="6">
    <location>
        <begin position="50"/>
        <end position="525"/>
    </location>
</feature>
<dbReference type="VEuPathDB" id="CryptoDB:Vbra_11622"/>
<evidence type="ECO:0000256" key="1">
    <source>
        <dbReference type="ARBA" id="ARBA00001974"/>
    </source>
</evidence>
<comment type="similarity">
    <text evidence="3">Belongs to the flavin monoamine oxidase family.</text>
</comment>
<evidence type="ECO:0000256" key="5">
    <source>
        <dbReference type="SAM" id="SignalP"/>
    </source>
</evidence>
<evidence type="ECO:0000313" key="8">
    <source>
        <dbReference type="Proteomes" id="UP000041254"/>
    </source>
</evidence>
<keyword evidence="5" id="KW-0732">Signal</keyword>
<dbReference type="InterPro" id="IPR002937">
    <property type="entry name" value="Amino_oxidase"/>
</dbReference>
<keyword evidence="8" id="KW-1185">Reference proteome</keyword>
<evidence type="ECO:0000256" key="2">
    <source>
        <dbReference type="ARBA" id="ARBA00023002"/>
    </source>
</evidence>
<evidence type="ECO:0000256" key="3">
    <source>
        <dbReference type="RuleBase" id="RU362067"/>
    </source>
</evidence>
<name>A0A0G4EGI4_VITBC</name>
<dbReference type="Pfam" id="PF01593">
    <property type="entry name" value="Amino_oxidase"/>
    <property type="match status" value="1"/>
</dbReference>
<dbReference type="PRINTS" id="PR00757">
    <property type="entry name" value="AMINEOXDASEF"/>
</dbReference>
<dbReference type="PANTHER" id="PTHR42923">
    <property type="entry name" value="PROTOPORPHYRINOGEN OXIDASE"/>
    <property type="match status" value="1"/>
</dbReference>
<dbReference type="InterPro" id="IPR036188">
    <property type="entry name" value="FAD/NAD-bd_sf"/>
</dbReference>
<dbReference type="GO" id="GO:0016491">
    <property type="term" value="F:oxidoreductase activity"/>
    <property type="evidence" value="ECO:0007669"/>
    <property type="project" value="UniProtKB-KW"/>
</dbReference>
<evidence type="ECO:0000313" key="7">
    <source>
        <dbReference type="EMBL" id="CEL94580.1"/>
    </source>
</evidence>
<dbReference type="SUPFAM" id="SSF51905">
    <property type="entry name" value="FAD/NAD(P)-binding domain"/>
    <property type="match status" value="1"/>
</dbReference>
<gene>
    <name evidence="7" type="ORF">Vbra_11622</name>
</gene>
<keyword evidence="3" id="KW-0285">Flavoprotein</keyword>
<organism evidence="7 8">
    <name type="scientific">Vitrella brassicaformis (strain CCMP3155)</name>
    <dbReference type="NCBI Taxonomy" id="1169540"/>
    <lineage>
        <taxon>Eukaryota</taxon>
        <taxon>Sar</taxon>
        <taxon>Alveolata</taxon>
        <taxon>Colpodellida</taxon>
        <taxon>Vitrellaceae</taxon>
        <taxon>Vitrella</taxon>
    </lineage>
</organism>
<dbReference type="InterPro" id="IPR001613">
    <property type="entry name" value="Flavin_amine_oxidase"/>
</dbReference>
<feature type="chain" id="PRO_5005187302" description="Amine oxidase" evidence="5">
    <location>
        <begin position="17"/>
        <end position="575"/>
    </location>
</feature>
<reference evidence="7 8" key="1">
    <citation type="submission" date="2014-11" db="EMBL/GenBank/DDBJ databases">
        <authorList>
            <person name="Zhu J."/>
            <person name="Qi W."/>
            <person name="Song R."/>
        </authorList>
    </citation>
    <scope>NUCLEOTIDE SEQUENCE [LARGE SCALE GENOMIC DNA]</scope>
</reference>
<dbReference type="Proteomes" id="UP000041254">
    <property type="component" value="Unassembled WGS sequence"/>
</dbReference>
<dbReference type="EC" id="1.4.3.-" evidence="3"/>
<comment type="cofactor">
    <cofactor evidence="1 3">
        <name>FAD</name>
        <dbReference type="ChEBI" id="CHEBI:57692"/>
    </cofactor>
</comment>